<proteinExistence type="predicted"/>
<feature type="compositionally biased region" description="Pro residues" evidence="1">
    <location>
        <begin position="39"/>
        <end position="48"/>
    </location>
</feature>
<comment type="caution">
    <text evidence="3">The sequence shown here is derived from an EMBL/GenBank/DDBJ whole genome shotgun (WGS) entry which is preliminary data.</text>
</comment>
<evidence type="ECO:0000259" key="2">
    <source>
        <dbReference type="Pfam" id="PF20415"/>
    </source>
</evidence>
<organism evidence="3 4">
    <name type="scientific">Moniliophthora roreri</name>
    <name type="common">Frosty pod rot fungus</name>
    <name type="synonym">Monilia roreri</name>
    <dbReference type="NCBI Taxonomy" id="221103"/>
    <lineage>
        <taxon>Eukaryota</taxon>
        <taxon>Fungi</taxon>
        <taxon>Dikarya</taxon>
        <taxon>Basidiomycota</taxon>
        <taxon>Agaricomycotina</taxon>
        <taxon>Agaricomycetes</taxon>
        <taxon>Agaricomycetidae</taxon>
        <taxon>Agaricales</taxon>
        <taxon>Marasmiineae</taxon>
        <taxon>Marasmiaceae</taxon>
        <taxon>Moniliophthora</taxon>
    </lineage>
</organism>
<accession>A0A0W0G6A6</accession>
<dbReference type="Pfam" id="PF20415">
    <property type="entry name" value="DUF6699"/>
    <property type="match status" value="1"/>
</dbReference>
<feature type="compositionally biased region" description="Low complexity" evidence="1">
    <location>
        <begin position="20"/>
        <end position="38"/>
    </location>
</feature>
<dbReference type="EMBL" id="LATX01001041">
    <property type="protein sequence ID" value="KTB43941.1"/>
    <property type="molecule type" value="Genomic_DNA"/>
</dbReference>
<feature type="region of interest" description="Disordered" evidence="1">
    <location>
        <begin position="16"/>
        <end position="48"/>
    </location>
</feature>
<dbReference type="Proteomes" id="UP000054988">
    <property type="component" value="Unassembled WGS sequence"/>
</dbReference>
<protein>
    <recommendedName>
        <fullName evidence="2">DUF6699 domain-containing protein</fullName>
    </recommendedName>
</protein>
<dbReference type="InterPro" id="IPR046522">
    <property type="entry name" value="DUF6699"/>
</dbReference>
<dbReference type="eggNOG" id="ENOG502SU6E">
    <property type="taxonomic scope" value="Eukaryota"/>
</dbReference>
<evidence type="ECO:0000313" key="4">
    <source>
        <dbReference type="Proteomes" id="UP000054988"/>
    </source>
</evidence>
<gene>
    <name evidence="3" type="ORF">WG66_3481</name>
</gene>
<name>A0A0W0G6A6_MONRR</name>
<evidence type="ECO:0000313" key="3">
    <source>
        <dbReference type="EMBL" id="KTB43941.1"/>
    </source>
</evidence>
<dbReference type="AlphaFoldDB" id="A0A0W0G6A6"/>
<feature type="domain" description="DUF6699" evidence="2">
    <location>
        <begin position="75"/>
        <end position="210"/>
    </location>
</feature>
<evidence type="ECO:0000256" key="1">
    <source>
        <dbReference type="SAM" id="MobiDB-lite"/>
    </source>
</evidence>
<reference evidence="3 4" key="1">
    <citation type="submission" date="2015-12" db="EMBL/GenBank/DDBJ databases">
        <title>Draft genome sequence of Moniliophthora roreri, the causal agent of frosty pod rot of cacao.</title>
        <authorList>
            <person name="Aime M.C."/>
            <person name="Diaz-Valderrama J.R."/>
            <person name="Kijpornyongpan T."/>
            <person name="Phillips-Mora W."/>
        </authorList>
    </citation>
    <scope>NUCLEOTIDE SEQUENCE [LARGE SCALE GENOMIC DNA]</scope>
    <source>
        <strain evidence="3 4">MCA 2952</strain>
    </source>
</reference>
<sequence length="219" mass="24998">MPGIMPTKHVRFSKYRTEYPPRVVTNSSSPSSPSSRGPITPPSYPNPLPMYDYQMKQPQQSHIHHLLVYSSRPSLNYDVSLPVSTVTTRHSSLSTTVFNEPALDPPVASLKLITTLIPWSIHVNASNGYFVTVADVLNAIYRSLRTNITPREYSMLPSRSDTQQVNEAYEYRYRRVRDYRASVEEKQGGVKRVDFLRRRTRFMGLSPSKNSTSFVLNLN</sequence>